<dbReference type="InterPro" id="IPR000860">
    <property type="entry name" value="HemC"/>
</dbReference>
<comment type="miscellaneous">
    <text evidence="8">The porphobilinogen subunits are added to the dipyrromethane group.</text>
</comment>
<evidence type="ECO:0000259" key="9">
    <source>
        <dbReference type="Pfam" id="PF01379"/>
    </source>
</evidence>
<evidence type="ECO:0000259" key="10">
    <source>
        <dbReference type="Pfam" id="PF03900"/>
    </source>
</evidence>
<dbReference type="Pfam" id="PF01379">
    <property type="entry name" value="Porphobil_deam"/>
    <property type="match status" value="1"/>
</dbReference>
<dbReference type="Gene3D" id="3.40.190.10">
    <property type="entry name" value="Periplasmic binding protein-like II"/>
    <property type="match status" value="2"/>
</dbReference>
<evidence type="ECO:0000256" key="1">
    <source>
        <dbReference type="ARBA" id="ARBA00002869"/>
    </source>
</evidence>
<feature type="domain" description="Porphobilinogen deaminase C-terminal" evidence="10">
    <location>
        <begin position="224"/>
        <end position="295"/>
    </location>
</feature>
<evidence type="ECO:0000256" key="7">
    <source>
        <dbReference type="ARBA" id="ARBA00048169"/>
    </source>
</evidence>
<feature type="domain" description="Porphobilinogen deaminase N-terminal" evidence="9">
    <location>
        <begin position="5"/>
        <end position="204"/>
    </location>
</feature>
<dbReference type="EMBL" id="CP060202">
    <property type="protein sequence ID" value="QNH63031.1"/>
    <property type="molecule type" value="Genomic_DNA"/>
</dbReference>
<evidence type="ECO:0000256" key="6">
    <source>
        <dbReference type="ARBA" id="ARBA00023244"/>
    </source>
</evidence>
<evidence type="ECO:0000313" key="11">
    <source>
        <dbReference type="EMBL" id="QNH63031.1"/>
    </source>
</evidence>
<dbReference type="AlphaFoldDB" id="A0A7G7W9I8"/>
<evidence type="ECO:0000313" key="12">
    <source>
        <dbReference type="Proteomes" id="UP000515489"/>
    </source>
</evidence>
<gene>
    <name evidence="8 11" type="primary">hemC</name>
    <name evidence="11" type="ORF">H4317_04260</name>
</gene>
<name>A0A7G7W9I8_9BACT</name>
<dbReference type="KEGG" id="hsk:H4317_04260"/>
<dbReference type="InterPro" id="IPR022417">
    <property type="entry name" value="Porphobilin_deaminase_N"/>
</dbReference>
<evidence type="ECO:0000256" key="8">
    <source>
        <dbReference type="HAMAP-Rule" id="MF_00260"/>
    </source>
</evidence>
<dbReference type="HAMAP" id="MF_00260">
    <property type="entry name" value="Porphobil_deam"/>
    <property type="match status" value="1"/>
</dbReference>
<evidence type="ECO:0000256" key="2">
    <source>
        <dbReference type="ARBA" id="ARBA00004735"/>
    </source>
</evidence>
<comment type="function">
    <text evidence="1 8">Tetrapolymerization of the monopyrrole PBG into the hydroxymethylbilane pre-uroporphyrinogen in several discrete steps.</text>
</comment>
<protein>
    <recommendedName>
        <fullName evidence="8">Porphobilinogen deaminase</fullName>
        <shortName evidence="8">PBG</shortName>
        <ecNumber evidence="8">2.5.1.61</ecNumber>
    </recommendedName>
    <alternativeName>
        <fullName evidence="8">Hydroxymethylbilane synthase</fullName>
        <shortName evidence="8">HMBS</shortName>
    </alternativeName>
    <alternativeName>
        <fullName evidence="8">Pre-uroporphyrinogen synthase</fullName>
    </alternativeName>
</protein>
<comment type="subunit">
    <text evidence="4 8">Monomer.</text>
</comment>
<dbReference type="GO" id="GO:0005737">
    <property type="term" value="C:cytoplasm"/>
    <property type="evidence" value="ECO:0007669"/>
    <property type="project" value="UniProtKB-UniRule"/>
</dbReference>
<dbReference type="SUPFAM" id="SSF53850">
    <property type="entry name" value="Periplasmic binding protein-like II"/>
    <property type="match status" value="1"/>
</dbReference>
<dbReference type="NCBIfam" id="TIGR00212">
    <property type="entry name" value="hemC"/>
    <property type="match status" value="1"/>
</dbReference>
<evidence type="ECO:0000256" key="4">
    <source>
        <dbReference type="ARBA" id="ARBA00011245"/>
    </source>
</evidence>
<dbReference type="PANTHER" id="PTHR11557">
    <property type="entry name" value="PORPHOBILINOGEN DEAMINASE"/>
    <property type="match status" value="1"/>
</dbReference>
<dbReference type="InterPro" id="IPR036803">
    <property type="entry name" value="Porphobilinogen_deaminase_C_sf"/>
</dbReference>
<dbReference type="InterPro" id="IPR022418">
    <property type="entry name" value="Porphobilinogen_deaminase_C"/>
</dbReference>
<keyword evidence="6 8" id="KW-0627">Porphyrin biosynthesis</keyword>
<comment type="pathway">
    <text evidence="2">Porphyrin-containing compound metabolism; protoporphyrin-IX biosynthesis; coproporphyrinogen-III from 5-aminolevulinate: step 2/4.</text>
</comment>
<keyword evidence="12" id="KW-1185">Reference proteome</keyword>
<keyword evidence="5 8" id="KW-0808">Transferase</keyword>
<evidence type="ECO:0000256" key="5">
    <source>
        <dbReference type="ARBA" id="ARBA00022679"/>
    </source>
</evidence>
<dbReference type="Pfam" id="PF03900">
    <property type="entry name" value="Porphobil_deamC"/>
    <property type="match status" value="1"/>
</dbReference>
<evidence type="ECO:0000256" key="3">
    <source>
        <dbReference type="ARBA" id="ARBA00005638"/>
    </source>
</evidence>
<dbReference type="PRINTS" id="PR00151">
    <property type="entry name" value="PORPHBDMNASE"/>
</dbReference>
<dbReference type="RefSeq" id="WP_185888913.1">
    <property type="nucleotide sequence ID" value="NZ_CP060202.1"/>
</dbReference>
<comment type="catalytic activity">
    <reaction evidence="7 8">
        <text>4 porphobilinogen + H2O = hydroxymethylbilane + 4 NH4(+)</text>
        <dbReference type="Rhea" id="RHEA:13185"/>
        <dbReference type="ChEBI" id="CHEBI:15377"/>
        <dbReference type="ChEBI" id="CHEBI:28938"/>
        <dbReference type="ChEBI" id="CHEBI:57845"/>
        <dbReference type="ChEBI" id="CHEBI:58126"/>
        <dbReference type="EC" id="2.5.1.61"/>
    </reaction>
</comment>
<sequence>MSRTIRIGTRGSKLALWQAHHVADCLQQAGLATEIVIITTKGDVVLDRSLDKIGAKGVFTEELEVGLRTGHIDIAVHSAKDVQSSIPEDLELLAFMEREQVNDVVVSFHADLDLQRPGLVLGTSSTRRKAMLKRFLPNATTAEARGNLQTRLRKLEEGQYDALVLAYAGVHRMNYDGLIRHVLPETRFVPATGQGSVAIECARSLEPTLKAELHHALDHPATHLCLAAERAFLRTMEGGCSIPSFALATLDAAAGTVHLHGGLISLDGEQFIEEMQHAEASQVEALGIRVAESVLARGGQQILETIRLQRNESAA</sequence>
<dbReference type="FunFam" id="3.40.190.10:FF:000005">
    <property type="entry name" value="Porphobilinogen deaminase"/>
    <property type="match status" value="1"/>
</dbReference>
<dbReference type="PANTHER" id="PTHR11557:SF0">
    <property type="entry name" value="PORPHOBILINOGEN DEAMINASE"/>
    <property type="match status" value="1"/>
</dbReference>
<organism evidence="11 12">
    <name type="scientific">Hymenobacter sediminicola</name>
    <dbReference type="NCBI Taxonomy" id="2761579"/>
    <lineage>
        <taxon>Bacteria</taxon>
        <taxon>Pseudomonadati</taxon>
        <taxon>Bacteroidota</taxon>
        <taxon>Cytophagia</taxon>
        <taxon>Cytophagales</taxon>
        <taxon>Hymenobacteraceae</taxon>
        <taxon>Hymenobacter</taxon>
    </lineage>
</organism>
<proteinExistence type="inferred from homology"/>
<dbReference type="EC" id="2.5.1.61" evidence="8"/>
<dbReference type="GO" id="GO:0006782">
    <property type="term" value="P:protoporphyrinogen IX biosynthetic process"/>
    <property type="evidence" value="ECO:0007669"/>
    <property type="project" value="UniProtKB-UniRule"/>
</dbReference>
<comment type="cofactor">
    <cofactor evidence="8">
        <name>dipyrromethane</name>
        <dbReference type="ChEBI" id="CHEBI:60342"/>
    </cofactor>
    <text evidence="8">Binds 1 dipyrromethane group covalently.</text>
</comment>
<dbReference type="SUPFAM" id="SSF54782">
    <property type="entry name" value="Porphobilinogen deaminase (hydroxymethylbilane synthase), C-terminal domain"/>
    <property type="match status" value="1"/>
</dbReference>
<feature type="modified residue" description="S-(dipyrrolylmethanemethyl)cysteine" evidence="8">
    <location>
        <position position="240"/>
    </location>
</feature>
<dbReference type="GO" id="GO:0004418">
    <property type="term" value="F:hydroxymethylbilane synthase activity"/>
    <property type="evidence" value="ECO:0007669"/>
    <property type="project" value="UniProtKB-UniRule"/>
</dbReference>
<dbReference type="Gene3D" id="3.30.160.40">
    <property type="entry name" value="Porphobilinogen deaminase, C-terminal domain"/>
    <property type="match status" value="1"/>
</dbReference>
<accession>A0A7G7W9I8</accession>
<dbReference type="PIRSF" id="PIRSF001438">
    <property type="entry name" value="4pyrrol_synth_OHMeBilane_synth"/>
    <property type="match status" value="1"/>
</dbReference>
<reference evidence="11 12" key="1">
    <citation type="submission" date="2020-08" db="EMBL/GenBank/DDBJ databases">
        <title>Hymenobacter sp. S2-20-2 genome sequencing.</title>
        <authorList>
            <person name="Jin L."/>
        </authorList>
    </citation>
    <scope>NUCLEOTIDE SEQUENCE [LARGE SCALE GENOMIC DNA]</scope>
    <source>
        <strain evidence="11 12">S2-20-2</strain>
    </source>
</reference>
<comment type="similarity">
    <text evidence="3 8">Belongs to the HMBS family.</text>
</comment>
<dbReference type="Proteomes" id="UP000515489">
    <property type="component" value="Chromosome"/>
</dbReference>